<sequence>MLTQPLVAAVVDPPQYQMPLSNSVPPLQLVVPVTLSVKLMLALIAAIQIGRVGVVPRPWNWTPLWVLCAVAIMTAVPMSPFWTPLMGSGANIAPLMVVFDAFGLARQAAVAFLGIVAIVLGSRSGTGSVPVYSSAAP</sequence>
<proteinExistence type="predicted"/>
<comment type="caution">
    <text evidence="2">The sequence shown here is derived from an EMBL/GenBank/DDBJ whole genome shotgun (WGS) entry which is preliminary data.</text>
</comment>
<evidence type="ECO:0008006" key="4">
    <source>
        <dbReference type="Google" id="ProtNLM"/>
    </source>
</evidence>
<evidence type="ECO:0000313" key="2">
    <source>
        <dbReference type="EMBL" id="GAA4488581.1"/>
    </source>
</evidence>
<keyword evidence="3" id="KW-1185">Reference proteome</keyword>
<protein>
    <recommendedName>
        <fullName evidence="4">MASE1 domain-containing protein</fullName>
    </recommendedName>
</protein>
<reference evidence="3" key="1">
    <citation type="journal article" date="2019" name="Int. J. Syst. Evol. Microbiol.">
        <title>The Global Catalogue of Microorganisms (GCM) 10K type strain sequencing project: providing services to taxonomists for standard genome sequencing and annotation.</title>
        <authorList>
            <consortium name="The Broad Institute Genomics Platform"/>
            <consortium name="The Broad Institute Genome Sequencing Center for Infectious Disease"/>
            <person name="Wu L."/>
            <person name="Ma J."/>
        </authorList>
    </citation>
    <scope>NUCLEOTIDE SEQUENCE [LARGE SCALE GENOMIC DNA]</scope>
    <source>
        <strain evidence="3">JCM 17839</strain>
    </source>
</reference>
<organism evidence="2 3">
    <name type="scientific">Microbacterium panaciterrae</name>
    <dbReference type="NCBI Taxonomy" id="985759"/>
    <lineage>
        <taxon>Bacteria</taxon>
        <taxon>Bacillati</taxon>
        <taxon>Actinomycetota</taxon>
        <taxon>Actinomycetes</taxon>
        <taxon>Micrococcales</taxon>
        <taxon>Microbacteriaceae</taxon>
        <taxon>Microbacterium</taxon>
    </lineage>
</organism>
<evidence type="ECO:0000313" key="3">
    <source>
        <dbReference type="Proteomes" id="UP001500731"/>
    </source>
</evidence>
<keyword evidence="1" id="KW-0812">Transmembrane</keyword>
<gene>
    <name evidence="2" type="ORF">GCM10023171_28230</name>
</gene>
<accession>A0ABP8PMP3</accession>
<keyword evidence="1" id="KW-1133">Transmembrane helix</keyword>
<feature type="transmembrane region" description="Helical" evidence="1">
    <location>
        <begin position="95"/>
        <end position="120"/>
    </location>
</feature>
<dbReference type="EMBL" id="BAABGP010000018">
    <property type="protein sequence ID" value="GAA4488581.1"/>
    <property type="molecule type" value="Genomic_DNA"/>
</dbReference>
<feature type="transmembrane region" description="Helical" evidence="1">
    <location>
        <begin position="29"/>
        <end position="49"/>
    </location>
</feature>
<name>A0ABP8PMP3_9MICO</name>
<keyword evidence="1" id="KW-0472">Membrane</keyword>
<dbReference type="Proteomes" id="UP001500731">
    <property type="component" value="Unassembled WGS sequence"/>
</dbReference>
<feature type="transmembrane region" description="Helical" evidence="1">
    <location>
        <begin position="61"/>
        <end position="83"/>
    </location>
</feature>
<evidence type="ECO:0000256" key="1">
    <source>
        <dbReference type="SAM" id="Phobius"/>
    </source>
</evidence>